<evidence type="ECO:0000313" key="3">
    <source>
        <dbReference type="Proteomes" id="UP001476798"/>
    </source>
</evidence>
<sequence length="108" mass="12057">MVHSLTSARRLLYQAFSKPWFLLGDLSALNTQSPFSSFTSLEEDSRGNSMPESDRSTESRAANSHKTRSILSFADFFVSWSNNTSGSIIELLFDQLSPGYGEFKGHKV</sequence>
<evidence type="ECO:0000313" key="2">
    <source>
        <dbReference type="EMBL" id="MEQ2175837.1"/>
    </source>
</evidence>
<keyword evidence="3" id="KW-1185">Reference proteome</keyword>
<reference evidence="2 3" key="1">
    <citation type="submission" date="2021-06" db="EMBL/GenBank/DDBJ databases">
        <authorList>
            <person name="Palmer J.M."/>
        </authorList>
    </citation>
    <scope>NUCLEOTIDE SEQUENCE [LARGE SCALE GENOMIC DNA]</scope>
    <source>
        <strain evidence="2 3">GA_2019</strain>
        <tissue evidence="2">Muscle</tissue>
    </source>
</reference>
<feature type="region of interest" description="Disordered" evidence="1">
    <location>
        <begin position="37"/>
        <end position="66"/>
    </location>
</feature>
<dbReference type="EMBL" id="JAHRIO010052140">
    <property type="protein sequence ID" value="MEQ2175837.1"/>
    <property type="molecule type" value="Genomic_DNA"/>
</dbReference>
<proteinExistence type="predicted"/>
<evidence type="ECO:0000256" key="1">
    <source>
        <dbReference type="SAM" id="MobiDB-lite"/>
    </source>
</evidence>
<accession>A0ABV0NWN7</accession>
<comment type="caution">
    <text evidence="2">The sequence shown here is derived from an EMBL/GenBank/DDBJ whole genome shotgun (WGS) entry which is preliminary data.</text>
</comment>
<dbReference type="Proteomes" id="UP001476798">
    <property type="component" value="Unassembled WGS sequence"/>
</dbReference>
<name>A0ABV0NWN7_9TELE</name>
<protein>
    <submittedName>
        <fullName evidence="2">Uncharacterized protein</fullName>
    </submittedName>
</protein>
<organism evidence="2 3">
    <name type="scientific">Goodea atripinnis</name>
    <dbReference type="NCBI Taxonomy" id="208336"/>
    <lineage>
        <taxon>Eukaryota</taxon>
        <taxon>Metazoa</taxon>
        <taxon>Chordata</taxon>
        <taxon>Craniata</taxon>
        <taxon>Vertebrata</taxon>
        <taxon>Euteleostomi</taxon>
        <taxon>Actinopterygii</taxon>
        <taxon>Neopterygii</taxon>
        <taxon>Teleostei</taxon>
        <taxon>Neoteleostei</taxon>
        <taxon>Acanthomorphata</taxon>
        <taxon>Ovalentaria</taxon>
        <taxon>Atherinomorphae</taxon>
        <taxon>Cyprinodontiformes</taxon>
        <taxon>Goodeidae</taxon>
        <taxon>Goodea</taxon>
    </lineage>
</organism>
<gene>
    <name evidence="2" type="ORF">GOODEAATRI_021823</name>
</gene>